<keyword evidence="2" id="KW-1185">Reference proteome</keyword>
<gene>
    <name evidence="1" type="ORF">SAMN05216529_102133</name>
</gene>
<reference evidence="2" key="1">
    <citation type="submission" date="2017-07" db="EMBL/GenBank/DDBJ databases">
        <authorList>
            <person name="Varghese N."/>
            <person name="Submissions S."/>
        </authorList>
    </citation>
    <scope>NUCLEOTIDE SEQUENCE [LARGE SCALE GENOMIC DNA]</scope>
    <source>
        <strain evidence="2">NLAE-zl-C134</strain>
    </source>
</reference>
<dbReference type="OrthoDB" id="362007at2"/>
<dbReference type="Proteomes" id="UP000254051">
    <property type="component" value="Unassembled WGS sequence"/>
</dbReference>
<proteinExistence type="predicted"/>
<dbReference type="EMBL" id="UHJJ01000002">
    <property type="protein sequence ID" value="SUQ12917.1"/>
    <property type="molecule type" value="Genomic_DNA"/>
</dbReference>
<dbReference type="AlphaFoldDB" id="A0A316A0J6"/>
<name>A0A316A0J6_9FIRM</name>
<accession>A0A316A0J6</accession>
<evidence type="ECO:0000313" key="1">
    <source>
        <dbReference type="EMBL" id="SUQ12917.1"/>
    </source>
</evidence>
<organism evidence="1 2">
    <name type="scientific">Faecalicatena contorta</name>
    <dbReference type="NCBI Taxonomy" id="39482"/>
    <lineage>
        <taxon>Bacteria</taxon>
        <taxon>Bacillati</taxon>
        <taxon>Bacillota</taxon>
        <taxon>Clostridia</taxon>
        <taxon>Lachnospirales</taxon>
        <taxon>Lachnospiraceae</taxon>
        <taxon>Faecalicatena</taxon>
    </lineage>
</organism>
<evidence type="ECO:0000313" key="2">
    <source>
        <dbReference type="Proteomes" id="UP000254051"/>
    </source>
</evidence>
<sequence length="146" mass="17279">MPDYEKPNMMLPVSLHDARLNHIEIADDTICFVIEDGIRTIQDDQVEQTGKAQIQFPKVDFDFCRVYCTGKDNLRKQWDIRDFAKQMWNNQMVIDIIDETYGYNQAKFGCDMTMGGNWFDCEIEIYHFGLVKYLWEEQCGETERLP</sequence>
<protein>
    <submittedName>
        <fullName evidence="1">Uncharacterized protein</fullName>
    </submittedName>
</protein>